<evidence type="ECO:0000259" key="7">
    <source>
        <dbReference type="Pfam" id="PF13656"/>
    </source>
</evidence>
<dbReference type="PROSITE" id="PS01154">
    <property type="entry name" value="RNA_POL_L_13KD"/>
    <property type="match status" value="1"/>
</dbReference>
<dbReference type="EMBL" id="NBSH01000002">
    <property type="protein sequence ID" value="ORX39702.1"/>
    <property type="molecule type" value="Genomic_DNA"/>
</dbReference>
<accession>A0A1Y1UNX7</accession>
<dbReference type="PANTHER" id="PTHR13946">
    <property type="entry name" value="DNA-DIRECTED RNA POLYMERASE I,II,III"/>
    <property type="match status" value="1"/>
</dbReference>
<feature type="domain" description="DNA-directed RNA polymerase RBP11-like dimerisation" evidence="7">
    <location>
        <begin position="43"/>
        <end position="116"/>
    </location>
</feature>
<proteinExistence type="inferred from homology"/>
<name>A0A1Y1UNX7_9TREE</name>
<dbReference type="PANTHER" id="PTHR13946:SF28">
    <property type="entry name" value="DNA-DIRECTED RNA POLYMERASES I AND III SUBUNIT RPAC2"/>
    <property type="match status" value="1"/>
</dbReference>
<dbReference type="GeneID" id="33556434"/>
<dbReference type="GO" id="GO:0003677">
    <property type="term" value="F:DNA binding"/>
    <property type="evidence" value="ECO:0007669"/>
    <property type="project" value="InterPro"/>
</dbReference>
<dbReference type="InterPro" id="IPR008193">
    <property type="entry name" value="RNA_pol_Rpb11_13-16kDa_CS"/>
</dbReference>
<dbReference type="Gene3D" id="3.30.1360.10">
    <property type="entry name" value="RNA polymerase, RBP11-like subunit"/>
    <property type="match status" value="1"/>
</dbReference>
<dbReference type="GO" id="GO:0006383">
    <property type="term" value="P:transcription by RNA polymerase III"/>
    <property type="evidence" value="ECO:0007669"/>
    <property type="project" value="TreeGrafter"/>
</dbReference>
<evidence type="ECO:0000313" key="8">
    <source>
        <dbReference type="EMBL" id="ORX39702.1"/>
    </source>
</evidence>
<dbReference type="CDD" id="cd07029">
    <property type="entry name" value="RNAP_I_III_AC19"/>
    <property type="match status" value="1"/>
</dbReference>
<protein>
    <recommendedName>
        <fullName evidence="2">DNA-directed RNA polymerases I and III subunit RPAC2</fullName>
    </recommendedName>
</protein>
<dbReference type="GO" id="GO:0005736">
    <property type="term" value="C:RNA polymerase I complex"/>
    <property type="evidence" value="ECO:0007669"/>
    <property type="project" value="TreeGrafter"/>
</dbReference>
<dbReference type="GO" id="GO:0055029">
    <property type="term" value="C:nuclear DNA-directed RNA polymerase complex"/>
    <property type="evidence" value="ECO:0007669"/>
    <property type="project" value="UniProtKB-ARBA"/>
</dbReference>
<evidence type="ECO:0000256" key="1">
    <source>
        <dbReference type="ARBA" id="ARBA00004123"/>
    </source>
</evidence>
<dbReference type="InterPro" id="IPR036603">
    <property type="entry name" value="RBP11-like"/>
</dbReference>
<evidence type="ECO:0000256" key="5">
    <source>
        <dbReference type="ARBA" id="ARBA00023242"/>
    </source>
</evidence>
<dbReference type="AlphaFoldDB" id="A0A1Y1UNX7"/>
<reference evidence="8 9" key="1">
    <citation type="submission" date="2017-03" db="EMBL/GenBank/DDBJ databases">
        <title>Widespread Adenine N6-methylation of Active Genes in Fungi.</title>
        <authorList>
            <consortium name="DOE Joint Genome Institute"/>
            <person name="Mondo S.J."/>
            <person name="Dannebaum R.O."/>
            <person name="Kuo R.C."/>
            <person name="Louie K.B."/>
            <person name="Bewick A.J."/>
            <person name="Labutti K."/>
            <person name="Haridas S."/>
            <person name="Kuo A."/>
            <person name="Salamov A."/>
            <person name="Ahrendt S.R."/>
            <person name="Lau R."/>
            <person name="Bowen B.P."/>
            <person name="Lipzen A."/>
            <person name="Sullivan W."/>
            <person name="Andreopoulos W.B."/>
            <person name="Clum A."/>
            <person name="Lindquist E."/>
            <person name="Daum C."/>
            <person name="Northen T.R."/>
            <person name="Ramamoorthy G."/>
            <person name="Schmitz R.J."/>
            <person name="Gryganskyi A."/>
            <person name="Culley D."/>
            <person name="Magnuson J."/>
            <person name="James T.Y."/>
            <person name="O'Malley M.A."/>
            <person name="Stajich J.E."/>
            <person name="Spatafora J.W."/>
            <person name="Visel A."/>
            <person name="Grigoriev I.V."/>
        </authorList>
    </citation>
    <scope>NUCLEOTIDE SEQUENCE [LARGE SCALE GENOMIC DNA]</scope>
    <source>
        <strain evidence="8 9">NRRL Y-17943</strain>
    </source>
</reference>
<comment type="caution">
    <text evidence="8">The sequence shown here is derived from an EMBL/GenBank/DDBJ whole genome shotgun (WGS) entry which is preliminary data.</text>
</comment>
<evidence type="ECO:0000256" key="6">
    <source>
        <dbReference type="ARBA" id="ARBA00025751"/>
    </source>
</evidence>
<dbReference type="FunCoup" id="A0A1Y1UNX7">
    <property type="interactions" value="205"/>
</dbReference>
<gene>
    <name evidence="8" type="ORF">BD324DRAFT_614666</name>
</gene>
<dbReference type="GO" id="GO:0006362">
    <property type="term" value="P:transcription elongation by RNA polymerase I"/>
    <property type="evidence" value="ECO:0007669"/>
    <property type="project" value="TreeGrafter"/>
</dbReference>
<keyword evidence="5" id="KW-0539">Nucleus</keyword>
<comment type="subcellular location">
    <subcellularLocation>
        <location evidence="1">Nucleus</location>
    </subcellularLocation>
</comment>
<dbReference type="GO" id="GO:0005666">
    <property type="term" value="C:RNA polymerase III complex"/>
    <property type="evidence" value="ECO:0007669"/>
    <property type="project" value="TreeGrafter"/>
</dbReference>
<sequence>MAGVNEERPLQLDNAGTLNQSVSTSLEVDKIGILPGHESDYSACTFVLNHEDHTLGNALRWMIMKDADVEFCGYSAPHPSEPKIHLRIQMYDNMSAVDCLRKALSNLRDLLSTVDQKYKKSLRNDKYIKEDDVDVRAVVEETLRERGRLASSGDAMDTS</sequence>
<keyword evidence="4" id="KW-0804">Transcription</keyword>
<dbReference type="InParanoid" id="A0A1Y1UNX7"/>
<keyword evidence="9" id="KW-1185">Reference proteome</keyword>
<dbReference type="GO" id="GO:0046983">
    <property type="term" value="F:protein dimerization activity"/>
    <property type="evidence" value="ECO:0007669"/>
    <property type="project" value="InterPro"/>
</dbReference>
<evidence type="ECO:0000256" key="4">
    <source>
        <dbReference type="ARBA" id="ARBA00023163"/>
    </source>
</evidence>
<dbReference type="InterPro" id="IPR022905">
    <property type="entry name" value="Rpo11-like"/>
</dbReference>
<dbReference type="InterPro" id="IPR033898">
    <property type="entry name" value="RNAP_AC19"/>
</dbReference>
<dbReference type="HAMAP" id="MF_00261">
    <property type="entry name" value="RNApol_arch_Rpo11"/>
    <property type="match status" value="1"/>
</dbReference>
<dbReference type="RefSeq" id="XP_021873487.1">
    <property type="nucleotide sequence ID" value="XM_022014626.1"/>
</dbReference>
<dbReference type="STRING" id="4999.A0A1Y1UNX7"/>
<dbReference type="InterPro" id="IPR009025">
    <property type="entry name" value="RBP11-like_dimer"/>
</dbReference>
<dbReference type="Pfam" id="PF13656">
    <property type="entry name" value="RNA_pol_L_2"/>
    <property type="match status" value="1"/>
</dbReference>
<organism evidence="8 9">
    <name type="scientific">Kockovaella imperatae</name>
    <dbReference type="NCBI Taxonomy" id="4999"/>
    <lineage>
        <taxon>Eukaryota</taxon>
        <taxon>Fungi</taxon>
        <taxon>Dikarya</taxon>
        <taxon>Basidiomycota</taxon>
        <taxon>Agaricomycotina</taxon>
        <taxon>Tremellomycetes</taxon>
        <taxon>Tremellales</taxon>
        <taxon>Cuniculitremaceae</taxon>
        <taxon>Kockovaella</taxon>
    </lineage>
</organism>
<dbReference type="GO" id="GO:0003899">
    <property type="term" value="F:DNA-directed RNA polymerase activity"/>
    <property type="evidence" value="ECO:0007669"/>
    <property type="project" value="InterPro"/>
</dbReference>
<evidence type="ECO:0000313" key="9">
    <source>
        <dbReference type="Proteomes" id="UP000193218"/>
    </source>
</evidence>
<dbReference type="Proteomes" id="UP000193218">
    <property type="component" value="Unassembled WGS sequence"/>
</dbReference>
<keyword evidence="3 8" id="KW-0240">DNA-directed RNA polymerase</keyword>
<dbReference type="SUPFAM" id="SSF55257">
    <property type="entry name" value="RBP11-like subunits of RNA polymerase"/>
    <property type="match status" value="1"/>
</dbReference>
<comment type="similarity">
    <text evidence="6">Belongs to the archaeal Rpo11/eukaryotic RPB11/RPC19 RNA polymerase subunit family.</text>
</comment>
<dbReference type="OrthoDB" id="510325at2759"/>
<evidence type="ECO:0000256" key="3">
    <source>
        <dbReference type="ARBA" id="ARBA00022478"/>
    </source>
</evidence>
<dbReference type="FunFam" id="3.30.1360.10:FF:000006">
    <property type="entry name" value="DNA-directed RNA polymerases I and III subunit RPAC2"/>
    <property type="match status" value="1"/>
</dbReference>
<evidence type="ECO:0000256" key="2">
    <source>
        <dbReference type="ARBA" id="ARBA00022079"/>
    </source>
</evidence>